<dbReference type="OrthoDB" id="9808317at2"/>
<dbReference type="Gene3D" id="3.40.50.300">
    <property type="entry name" value="P-loop containing nucleotide triphosphate hydrolases"/>
    <property type="match status" value="1"/>
</dbReference>
<dbReference type="RefSeq" id="WP_093933556.1">
    <property type="nucleotide sequence ID" value="NZ_NMQT01000031.1"/>
</dbReference>
<dbReference type="InterPro" id="IPR011704">
    <property type="entry name" value="ATPase_dyneun-rel_AAA"/>
</dbReference>
<evidence type="ECO:0000313" key="2">
    <source>
        <dbReference type="EMBL" id="OXM57060.1"/>
    </source>
</evidence>
<dbReference type="AlphaFoldDB" id="A0A229SDZ0"/>
<keyword evidence="3" id="KW-1185">Reference proteome</keyword>
<gene>
    <name evidence="2" type="ORF">CFP71_10010</name>
</gene>
<feature type="domain" description="AAA+ ATPase" evidence="1">
    <location>
        <begin position="86"/>
        <end position="238"/>
    </location>
</feature>
<comment type="caution">
    <text evidence="2">The sequence shown here is derived from an EMBL/GenBank/DDBJ whole genome shotgun (WGS) entry which is preliminary data.</text>
</comment>
<dbReference type="SMART" id="SM00382">
    <property type="entry name" value="AAA"/>
    <property type="match status" value="1"/>
</dbReference>
<dbReference type="GO" id="GO:0016887">
    <property type="term" value="F:ATP hydrolysis activity"/>
    <property type="evidence" value="ECO:0007669"/>
    <property type="project" value="InterPro"/>
</dbReference>
<reference evidence="2 3" key="1">
    <citation type="submission" date="2017-07" db="EMBL/GenBank/DDBJ databases">
        <title>Amycolatopsis thailandensis Genome sequencing and assembly.</title>
        <authorList>
            <person name="Kaur N."/>
            <person name="Mayilraj S."/>
        </authorList>
    </citation>
    <scope>NUCLEOTIDE SEQUENCE [LARGE SCALE GENOMIC DNA]</scope>
    <source>
        <strain evidence="2 3">JCM 16380</strain>
    </source>
</reference>
<dbReference type="CDD" id="cd00009">
    <property type="entry name" value="AAA"/>
    <property type="match status" value="1"/>
</dbReference>
<protein>
    <recommendedName>
        <fullName evidence="1">AAA+ ATPase domain-containing protein</fullName>
    </recommendedName>
</protein>
<evidence type="ECO:0000313" key="3">
    <source>
        <dbReference type="Proteomes" id="UP000215223"/>
    </source>
</evidence>
<dbReference type="InterPro" id="IPR050764">
    <property type="entry name" value="CbbQ/NirQ/NorQ/GpvN"/>
</dbReference>
<organism evidence="2 3">
    <name type="scientific">Amycolatopsis thailandensis</name>
    <dbReference type="NCBI Taxonomy" id="589330"/>
    <lineage>
        <taxon>Bacteria</taxon>
        <taxon>Bacillati</taxon>
        <taxon>Actinomycetota</taxon>
        <taxon>Actinomycetes</taxon>
        <taxon>Pseudonocardiales</taxon>
        <taxon>Pseudonocardiaceae</taxon>
        <taxon>Amycolatopsis</taxon>
    </lineage>
</organism>
<sequence>MSGYGVGDDMVAKLRKSARSHTDIADRWFEEDGSSTSVATPPSTAALAARMRSFGPQRRPNGKIYQPRAVAKEIEDVALLRDARKHREHVLFFGPPGTGKTALCEAAFAQDATATHEGMESIVGTADTTESDFVGTFVQDPRSGAFSWRPGPLHRSVLFDVPLLVDEIALIDPRVLSVLYPLMDGRDVLRIPMNPDLDPLPLGKGWFVMAAYNPDVPGARMSEALRDRFEHHIEVVTDWELCVELGVSREIVEIARHLDTRRRNGELTWSPQMRTLLSYARTERRRGQEYALGNLVAKAPRDDRDEVRGALTKKFPAKVRDLRLGRRFAA</sequence>
<dbReference type="EMBL" id="NMQT01000031">
    <property type="protein sequence ID" value="OXM57060.1"/>
    <property type="molecule type" value="Genomic_DNA"/>
</dbReference>
<dbReference type="Pfam" id="PF07728">
    <property type="entry name" value="AAA_5"/>
    <property type="match status" value="1"/>
</dbReference>
<dbReference type="PANTHER" id="PTHR42759:SF1">
    <property type="entry name" value="MAGNESIUM-CHELATASE SUBUNIT CHLD"/>
    <property type="match status" value="1"/>
</dbReference>
<dbReference type="SUPFAM" id="SSF52540">
    <property type="entry name" value="P-loop containing nucleoside triphosphate hydrolases"/>
    <property type="match status" value="1"/>
</dbReference>
<dbReference type="InterPro" id="IPR003593">
    <property type="entry name" value="AAA+_ATPase"/>
</dbReference>
<dbReference type="InterPro" id="IPR027417">
    <property type="entry name" value="P-loop_NTPase"/>
</dbReference>
<name>A0A229SDZ0_9PSEU</name>
<dbReference type="GO" id="GO:0005524">
    <property type="term" value="F:ATP binding"/>
    <property type="evidence" value="ECO:0007669"/>
    <property type="project" value="InterPro"/>
</dbReference>
<accession>A0A229SDZ0</accession>
<dbReference type="PANTHER" id="PTHR42759">
    <property type="entry name" value="MOXR FAMILY PROTEIN"/>
    <property type="match status" value="1"/>
</dbReference>
<dbReference type="Proteomes" id="UP000215223">
    <property type="component" value="Unassembled WGS sequence"/>
</dbReference>
<evidence type="ECO:0000259" key="1">
    <source>
        <dbReference type="SMART" id="SM00382"/>
    </source>
</evidence>
<proteinExistence type="predicted"/>